<evidence type="ECO:0000259" key="7">
    <source>
        <dbReference type="Pfam" id="PF06305"/>
    </source>
</evidence>
<evidence type="ECO:0000256" key="3">
    <source>
        <dbReference type="ARBA" id="ARBA00022989"/>
    </source>
</evidence>
<sequence>MIHRLVQILITLPLAVLIIAFSVANRAPVRVSLDPFGSGDTALSVSVPLFLLVLGCLLVGVLVGGTAAWLSQGKWRRRARLSREEAARWRHRAGEADRKLPAAPGLPALRR</sequence>
<dbReference type="InterPro" id="IPR010445">
    <property type="entry name" value="LapA_dom"/>
</dbReference>
<evidence type="ECO:0000256" key="1">
    <source>
        <dbReference type="ARBA" id="ARBA00022475"/>
    </source>
</evidence>
<evidence type="ECO:0000313" key="8">
    <source>
        <dbReference type="EMBL" id="TCT10686.1"/>
    </source>
</evidence>
<comment type="caution">
    <text evidence="8">The sequence shown here is derived from an EMBL/GenBank/DDBJ whole genome shotgun (WGS) entry which is preliminary data.</text>
</comment>
<dbReference type="GO" id="GO:0005886">
    <property type="term" value="C:plasma membrane"/>
    <property type="evidence" value="ECO:0007669"/>
    <property type="project" value="InterPro"/>
</dbReference>
<keyword evidence="2 6" id="KW-0812">Transmembrane</keyword>
<keyword evidence="1" id="KW-1003">Cell membrane</keyword>
<accession>A0A4R3MBH4</accession>
<feature type="compositionally biased region" description="Basic and acidic residues" evidence="5">
    <location>
        <begin position="90"/>
        <end position="100"/>
    </location>
</feature>
<evidence type="ECO:0000256" key="5">
    <source>
        <dbReference type="SAM" id="MobiDB-lite"/>
    </source>
</evidence>
<gene>
    <name evidence="8" type="ORF">EDC22_105185</name>
</gene>
<reference evidence="8 9" key="1">
    <citation type="submission" date="2019-03" db="EMBL/GenBank/DDBJ databases">
        <title>Genomic Encyclopedia of Type Strains, Phase IV (KMG-IV): sequencing the most valuable type-strain genomes for metagenomic binning, comparative biology and taxonomic classification.</title>
        <authorList>
            <person name="Goeker M."/>
        </authorList>
    </citation>
    <scope>NUCLEOTIDE SEQUENCE [LARGE SCALE GENOMIC DNA]</scope>
    <source>
        <strain evidence="8 9">DSM 19345</strain>
    </source>
</reference>
<organism evidence="8 9">
    <name type="scientific">Tepidamorphus gemmatus</name>
    <dbReference type="NCBI Taxonomy" id="747076"/>
    <lineage>
        <taxon>Bacteria</taxon>
        <taxon>Pseudomonadati</taxon>
        <taxon>Pseudomonadota</taxon>
        <taxon>Alphaproteobacteria</taxon>
        <taxon>Hyphomicrobiales</taxon>
        <taxon>Tepidamorphaceae</taxon>
        <taxon>Tepidamorphus</taxon>
    </lineage>
</organism>
<dbReference type="OrthoDB" id="7868067at2"/>
<dbReference type="EMBL" id="SMAK01000005">
    <property type="protein sequence ID" value="TCT10686.1"/>
    <property type="molecule type" value="Genomic_DNA"/>
</dbReference>
<protein>
    <submittedName>
        <fullName evidence="8">Uncharacterized protein DUF1049</fullName>
    </submittedName>
</protein>
<dbReference type="Pfam" id="PF06305">
    <property type="entry name" value="LapA_dom"/>
    <property type="match status" value="1"/>
</dbReference>
<name>A0A4R3MBH4_9HYPH</name>
<evidence type="ECO:0000256" key="2">
    <source>
        <dbReference type="ARBA" id="ARBA00022692"/>
    </source>
</evidence>
<proteinExistence type="predicted"/>
<keyword evidence="4 6" id="KW-0472">Membrane</keyword>
<evidence type="ECO:0000256" key="6">
    <source>
        <dbReference type="SAM" id="Phobius"/>
    </source>
</evidence>
<feature type="transmembrane region" description="Helical" evidence="6">
    <location>
        <begin position="50"/>
        <end position="70"/>
    </location>
</feature>
<keyword evidence="3 6" id="KW-1133">Transmembrane helix</keyword>
<dbReference type="RefSeq" id="WP_132806527.1">
    <property type="nucleotide sequence ID" value="NZ_SMAK01000005.1"/>
</dbReference>
<evidence type="ECO:0000256" key="4">
    <source>
        <dbReference type="ARBA" id="ARBA00023136"/>
    </source>
</evidence>
<evidence type="ECO:0000313" key="9">
    <source>
        <dbReference type="Proteomes" id="UP000295678"/>
    </source>
</evidence>
<dbReference type="Proteomes" id="UP000295678">
    <property type="component" value="Unassembled WGS sequence"/>
</dbReference>
<keyword evidence="9" id="KW-1185">Reference proteome</keyword>
<feature type="domain" description="Lipopolysaccharide assembly protein A" evidence="7">
    <location>
        <begin position="45"/>
        <end position="87"/>
    </location>
</feature>
<dbReference type="AlphaFoldDB" id="A0A4R3MBH4"/>
<feature type="region of interest" description="Disordered" evidence="5">
    <location>
        <begin position="90"/>
        <end position="111"/>
    </location>
</feature>